<dbReference type="GO" id="GO:0004038">
    <property type="term" value="F:allantoinase activity"/>
    <property type="evidence" value="ECO:0007669"/>
    <property type="project" value="TreeGrafter"/>
</dbReference>
<protein>
    <submittedName>
        <fullName evidence="2">Dihydropyrimidinase</fullName>
        <ecNumber evidence="2">3.5.2.2</ecNumber>
    </submittedName>
</protein>
<dbReference type="EC" id="3.5.2.2" evidence="2"/>
<sequence length="475" mass="50622">MPDFDLSLRGGRAVLPGIGLTDADLYVKDGRIAAIVAPGTTLDAAEVVDVDGKWVLPGVVDAHVHLGQDISAPKTVDDAEKETASAAAGGVTTMIAYLMSPQPYEEVFPGAREVMQANAHTDFGFHFCVVTPEQVTSIPSYAADLGVSSYKVFTNFRGQEGAYLGLPGNDDAFLFDALEAAAEAGGMIAQHAENIELVWRLRERTPQEPDAGLPGWNAIRPPYVEAEAEGRVGYLASVTGASAYAVHVTSPESLAAIERQKSHYGNLFVETCPHYLTLNEESPIGSRGKVNPPLRTAADNEALWDAIAAGRIDVLGSDHVPRHFSAKDKDIWSASAGFPGSGTMFPLFVSEALRRGIPLETVVSMTATRPAQLFGFGERKGLLRVGYDADFVVVDPERPFEVAAASQHSGAEYSVWEGWTSSVSIQHTILAGRFTVRDGALTEVTGDYVPRRFSGRSALDALAGESTISTVGGAR</sequence>
<evidence type="ECO:0000259" key="1">
    <source>
        <dbReference type="Pfam" id="PF01979"/>
    </source>
</evidence>
<dbReference type="Pfam" id="PF01979">
    <property type="entry name" value="Amidohydro_1"/>
    <property type="match status" value="1"/>
</dbReference>
<dbReference type="GO" id="GO:0004157">
    <property type="term" value="F:dihydropyrimidinase activity"/>
    <property type="evidence" value="ECO:0007669"/>
    <property type="project" value="UniProtKB-EC"/>
</dbReference>
<evidence type="ECO:0000313" key="3">
    <source>
        <dbReference type="Proteomes" id="UP000549913"/>
    </source>
</evidence>
<dbReference type="Gene3D" id="3.20.20.140">
    <property type="entry name" value="Metal-dependent hydrolases"/>
    <property type="match status" value="1"/>
</dbReference>
<proteinExistence type="predicted"/>
<dbReference type="AlphaFoldDB" id="A0A852SQ99"/>
<comment type="caution">
    <text evidence="2">The sequence shown here is derived from an EMBL/GenBank/DDBJ whole genome shotgun (WGS) entry which is preliminary data.</text>
</comment>
<reference evidence="2 3" key="1">
    <citation type="submission" date="2020-07" db="EMBL/GenBank/DDBJ databases">
        <title>Sequencing the genomes of 1000 actinobacteria strains.</title>
        <authorList>
            <person name="Klenk H.-P."/>
        </authorList>
    </citation>
    <scope>NUCLEOTIDE SEQUENCE [LARGE SCALE GENOMIC DNA]</scope>
    <source>
        <strain evidence="2 3">DSM 26474</strain>
    </source>
</reference>
<organism evidence="2 3">
    <name type="scientific">Herbiconiux flava</name>
    <dbReference type="NCBI Taxonomy" id="881268"/>
    <lineage>
        <taxon>Bacteria</taxon>
        <taxon>Bacillati</taxon>
        <taxon>Actinomycetota</taxon>
        <taxon>Actinomycetes</taxon>
        <taxon>Micrococcales</taxon>
        <taxon>Microbacteriaceae</taxon>
        <taxon>Herbiconiux</taxon>
    </lineage>
</organism>
<dbReference type="InterPro" id="IPR006680">
    <property type="entry name" value="Amidohydro-rel"/>
</dbReference>
<dbReference type="Proteomes" id="UP000549913">
    <property type="component" value="Unassembled WGS sequence"/>
</dbReference>
<accession>A0A852SQ99</accession>
<keyword evidence="3" id="KW-1185">Reference proteome</keyword>
<dbReference type="PANTHER" id="PTHR43668:SF2">
    <property type="entry name" value="ALLANTOINASE"/>
    <property type="match status" value="1"/>
</dbReference>
<feature type="domain" description="Amidohydrolase-related" evidence="1">
    <location>
        <begin position="54"/>
        <end position="433"/>
    </location>
</feature>
<dbReference type="EMBL" id="JACCBM010000001">
    <property type="protein sequence ID" value="NYD70972.1"/>
    <property type="molecule type" value="Genomic_DNA"/>
</dbReference>
<dbReference type="SUPFAM" id="SSF51338">
    <property type="entry name" value="Composite domain of metallo-dependent hydrolases"/>
    <property type="match status" value="1"/>
</dbReference>
<dbReference type="InterPro" id="IPR032466">
    <property type="entry name" value="Metal_Hydrolase"/>
</dbReference>
<dbReference type="Gene3D" id="2.30.40.10">
    <property type="entry name" value="Urease, subunit C, domain 1"/>
    <property type="match status" value="1"/>
</dbReference>
<dbReference type="SUPFAM" id="SSF51556">
    <property type="entry name" value="Metallo-dependent hydrolases"/>
    <property type="match status" value="1"/>
</dbReference>
<dbReference type="PANTHER" id="PTHR43668">
    <property type="entry name" value="ALLANTOINASE"/>
    <property type="match status" value="1"/>
</dbReference>
<name>A0A852SQ99_9MICO</name>
<keyword evidence="2" id="KW-0378">Hydrolase</keyword>
<dbReference type="GO" id="GO:0005737">
    <property type="term" value="C:cytoplasm"/>
    <property type="evidence" value="ECO:0007669"/>
    <property type="project" value="TreeGrafter"/>
</dbReference>
<dbReference type="InterPro" id="IPR011059">
    <property type="entry name" value="Metal-dep_hydrolase_composite"/>
</dbReference>
<dbReference type="InterPro" id="IPR050138">
    <property type="entry name" value="DHOase/Allantoinase_Hydrolase"/>
</dbReference>
<dbReference type="RefSeq" id="WP_179548012.1">
    <property type="nucleotide sequence ID" value="NZ_BSEW01000002.1"/>
</dbReference>
<dbReference type="GO" id="GO:0006145">
    <property type="term" value="P:purine nucleobase catabolic process"/>
    <property type="evidence" value="ECO:0007669"/>
    <property type="project" value="TreeGrafter"/>
</dbReference>
<gene>
    <name evidence="2" type="ORF">BJ984_002130</name>
</gene>
<evidence type="ECO:0000313" key="2">
    <source>
        <dbReference type="EMBL" id="NYD70972.1"/>
    </source>
</evidence>